<comment type="similarity">
    <text evidence="1">Belongs to the leucine-binding protein family.</text>
</comment>
<evidence type="ECO:0000313" key="7">
    <source>
        <dbReference type="Proteomes" id="UP000244928"/>
    </source>
</evidence>
<dbReference type="KEGG" id="dlu:A6035_12825"/>
<dbReference type="PROSITE" id="PS51257">
    <property type="entry name" value="PROKAR_LIPOPROTEIN"/>
    <property type="match status" value="1"/>
</dbReference>
<dbReference type="Gene3D" id="3.40.50.2300">
    <property type="match status" value="2"/>
</dbReference>
<dbReference type="Pfam" id="PF13458">
    <property type="entry name" value="Peripla_BP_6"/>
    <property type="match status" value="1"/>
</dbReference>
<dbReference type="CDD" id="cd06343">
    <property type="entry name" value="PBP1_ABC_ligand_binding-like"/>
    <property type="match status" value="1"/>
</dbReference>
<keyword evidence="7" id="KW-1185">Reference proteome</keyword>
<feature type="chain" id="PRO_5038949743" evidence="4">
    <location>
        <begin position="24"/>
        <end position="442"/>
    </location>
</feature>
<evidence type="ECO:0000256" key="2">
    <source>
        <dbReference type="ARBA" id="ARBA00022729"/>
    </source>
</evidence>
<dbReference type="AlphaFoldDB" id="A0A2S1R9I3"/>
<accession>A0A2S1R9I3</accession>
<name>A0A2S1R9I3_9ACTN</name>
<feature type="domain" description="Leucine-binding protein" evidence="5">
    <location>
        <begin position="48"/>
        <end position="398"/>
    </location>
</feature>
<evidence type="ECO:0000256" key="3">
    <source>
        <dbReference type="SAM" id="MobiDB-lite"/>
    </source>
</evidence>
<dbReference type="InterPro" id="IPR028081">
    <property type="entry name" value="Leu-bd"/>
</dbReference>
<dbReference type="InterPro" id="IPR028082">
    <property type="entry name" value="Peripla_BP_I"/>
</dbReference>
<proteinExistence type="inferred from homology"/>
<organism evidence="6 7">
    <name type="scientific">Dietzia lutea</name>
    <dbReference type="NCBI Taxonomy" id="546160"/>
    <lineage>
        <taxon>Bacteria</taxon>
        <taxon>Bacillati</taxon>
        <taxon>Actinomycetota</taxon>
        <taxon>Actinomycetes</taxon>
        <taxon>Mycobacteriales</taxon>
        <taxon>Dietziaceae</taxon>
        <taxon>Dietzia</taxon>
    </lineage>
</organism>
<reference evidence="6 7" key="1">
    <citation type="submission" date="2016-04" db="EMBL/GenBank/DDBJ databases">
        <title>Complete genome sequence of Dietzia lutea YIM 80766T, a strain isolated from desert soil in Egypt.</title>
        <authorList>
            <person name="Zhao J."/>
            <person name="Hu B."/>
            <person name="Geng S."/>
            <person name="Nie Y."/>
            <person name="Tang Y."/>
        </authorList>
    </citation>
    <scope>NUCLEOTIDE SEQUENCE [LARGE SCALE GENOMIC DNA]</scope>
    <source>
        <strain evidence="6 7">YIM 80766</strain>
    </source>
</reference>
<evidence type="ECO:0000259" key="5">
    <source>
        <dbReference type="Pfam" id="PF13458"/>
    </source>
</evidence>
<evidence type="ECO:0000313" key="6">
    <source>
        <dbReference type="EMBL" id="AWH92905.1"/>
    </source>
</evidence>
<dbReference type="PANTHER" id="PTHR47235:SF1">
    <property type="entry name" value="BLR6548 PROTEIN"/>
    <property type="match status" value="1"/>
</dbReference>
<dbReference type="Proteomes" id="UP000244928">
    <property type="component" value="Chromosome"/>
</dbReference>
<dbReference type="RefSeq" id="WP_108848116.1">
    <property type="nucleotide sequence ID" value="NZ_CP015449.1"/>
</dbReference>
<dbReference type="OrthoDB" id="26870at2"/>
<evidence type="ECO:0000256" key="1">
    <source>
        <dbReference type="ARBA" id="ARBA00010062"/>
    </source>
</evidence>
<protein>
    <submittedName>
        <fullName evidence="6">Amino acid-binding protein</fullName>
    </submittedName>
</protein>
<evidence type="ECO:0000256" key="4">
    <source>
        <dbReference type="SAM" id="SignalP"/>
    </source>
</evidence>
<feature type="signal peptide" evidence="4">
    <location>
        <begin position="1"/>
        <end position="23"/>
    </location>
</feature>
<dbReference type="EMBL" id="CP015449">
    <property type="protein sequence ID" value="AWH92905.1"/>
    <property type="molecule type" value="Genomic_DNA"/>
</dbReference>
<keyword evidence="2 4" id="KW-0732">Signal</keyword>
<sequence length="442" mass="47363">MKRSSRLVTAMTSLVLTAGMVTACGAGGRSADGAGDGATAETGITEESVKIGGHFPLTGVAAPGYSEIPVGATAYFDYVNANGGVHGRQIDYLYRDDAYNPTNTSSVVNELVLQDEVFAMVGGVGTATHGAVVDFLNDEEVPDLFVSSGSLQWGDDPEDRPWTFGWQPDYEVEAKIAAQWIKENHPDARVGMLVQDDDMGRDGEAGVRRLIDDQIVAVERYTSGNTDIVPQMTNLKASGADFVIGFTVPAYSALSQLAAQRLNYDPEWFYASIGGDTQLVGQLLSEFSEGAVQDGSTMLDGAYTADYLPTTEEPDNEWTQLWQNVWAEHGEGELTNYHIYGMSYAYTFVQALQAAGPDPTRQGVVDVLKERGSEFEGPQLAPFRYSEDSHLGISGVAISVVRGDVAEPITPTYITDIGDAPIEEVDAPHAPPPANGIPEAAE</sequence>
<dbReference type="SUPFAM" id="SSF53822">
    <property type="entry name" value="Periplasmic binding protein-like I"/>
    <property type="match status" value="1"/>
</dbReference>
<dbReference type="PANTHER" id="PTHR47235">
    <property type="entry name" value="BLR6548 PROTEIN"/>
    <property type="match status" value="1"/>
</dbReference>
<gene>
    <name evidence="6" type="ORF">A6035_12825</name>
</gene>
<feature type="region of interest" description="Disordered" evidence="3">
    <location>
        <begin position="423"/>
        <end position="442"/>
    </location>
</feature>